<dbReference type="Gene3D" id="2.60.120.430">
    <property type="entry name" value="Galactose-binding lectin"/>
    <property type="match status" value="2"/>
</dbReference>
<dbReference type="GO" id="GO:0016020">
    <property type="term" value="C:membrane"/>
    <property type="evidence" value="ECO:0007669"/>
    <property type="project" value="InterPro"/>
</dbReference>
<dbReference type="EMBL" id="WXYO01000002">
    <property type="protein sequence ID" value="NAS11526.1"/>
    <property type="molecule type" value="Genomic_DNA"/>
</dbReference>
<dbReference type="GO" id="GO:0005509">
    <property type="term" value="F:calcium ion binding"/>
    <property type="evidence" value="ECO:0007669"/>
    <property type="project" value="InterPro"/>
</dbReference>
<evidence type="ECO:0000259" key="3">
    <source>
        <dbReference type="Pfam" id="PF18962"/>
    </source>
</evidence>
<dbReference type="InterPro" id="IPR011041">
    <property type="entry name" value="Quinoprot_gluc/sorb_DH_b-prop"/>
</dbReference>
<accession>A0A6L9E9Y8</accession>
<dbReference type="InterPro" id="IPR026444">
    <property type="entry name" value="Secre_tail"/>
</dbReference>
<dbReference type="Gene3D" id="2.120.10.30">
    <property type="entry name" value="TolB, C-terminal domain"/>
    <property type="match status" value="1"/>
</dbReference>
<evidence type="ECO:0000256" key="1">
    <source>
        <dbReference type="ARBA" id="ARBA00022729"/>
    </source>
</evidence>
<dbReference type="Pfam" id="PF18962">
    <property type="entry name" value="Por_Secre_tail"/>
    <property type="match status" value="1"/>
</dbReference>
<dbReference type="Gene3D" id="2.60.40.10">
    <property type="entry name" value="Immunoglobulins"/>
    <property type="match status" value="2"/>
</dbReference>
<dbReference type="Gene3D" id="2.60.120.200">
    <property type="match status" value="4"/>
</dbReference>
<dbReference type="NCBIfam" id="TIGR04183">
    <property type="entry name" value="Por_Secre_tail"/>
    <property type="match status" value="1"/>
</dbReference>
<sequence length="3469" mass="367203">MKKITPLLPLILLVATMHAQTPCAPISTIDCADVDVSLPYSLDFGAPVANSLLDGSGNGTGFTMVLEHSEARSAGDLPVSDPSVNGYEPTLLNLNAGMLEILSQAGIAYLDPPVSSNNNNQVNTLGVGLPTVPPRMIISSTLSNIVTGGGSAQAGIWFGFDEDNFVKLNVNNNDNIELRVETAGTSPGQVQSTFAISGQTVILEMEVDAVALTADAYYTIGAGSRTLLGSLPIPANYFTGRNISGTDLSFAGIYATHRNGSQFTASFDSFDIQEQIVLSTENDILDFVLTEQTGPATINTTAHTVDVEVTAGSGLTALTPTISISADATISPLSGTTQDFSAPFDYTVTAEDGTPQVWTVTVTEALAILCPPISALDCADIDVALPYSLDFNAPVANSLLDGSGNGTGFTMVLEHSEARSAGDLPVSDPSVNGYEPSLLNLNAGMLEILSQAGIAYLDPPVSSNNNNQVNTLGVGLPTVPPRMIISSTLSNIVTGGGSAQAGIWFGFDEDNFVKLNVNNNDNIELRVETAGTSPDQIQSTFAISGQTVILEMEIDAVALTADAYYTIGAGSRTLLGSLPIPANYFTGRNISGTDLSFAGIYATHRNGTQFTASFDAFDIQEQIVLSAENDILDFVLTEQTGPATIDAVGHTVDVEVTAGSGLTALTPTITISTDATISPLSGTTQDFSAPFDYTVTAEDGTPQVWTVTVTEALPTLCPPVSTLDCADIDVALPYSLDFSAPVAASLLDGSGNGTGFTMVLEHSEARSAGDLPVSDPSVNGYEPSLLSLNAGMLEILSQAGIAYLDPPVSSNNNNQVNTLGVGLPTVPPRMVISSTLSNIVTGGGSAQAGIWFGFDEDNFVKLNVNNNDNIELRVETAGTSPDQVQSTFAISGQTVILEMEIDAVALTADAYYTIGAGSRTLLGSLPIPANYFTGRNISGTDLTFAGIYATHRNGTQFTASFDAFDIQEQIVLSAENDILDFVLTEQTGPATIDAVGHTVDVEVTAGSGLTALTPTITISADATISPLSGTTQDFSAPFDYTVTAEDGTPQVWTVTVTEALPSLCPPISTLDCADVDIALPYSLDFSAPVANSLLDGSGNGTGFTMILEHSEARRAGDLPVSDPSVNGYEPSLLNLNAGMLEILSQAGIAYLDPPVSSNNNNQVNTLGVGLTSITSRIIISSTLSNIVTGGGSAQAGIWFGFDEDNFVKLNVNNNDNIELRVETAGTSPGQIQSTFAISGQTVVLEMEVDAVALTADAYYTIGAGSRTLLGSLPIPANYFTGRNISGTDLTFAGIYATHRNGTQFTASFDAFDIQEVSSEFNVNINFSNPTTAAPPNYQRDSGDAYGDRGNGFNYGWLDANTSAPADLTLNGRNRNIGGVDVLSNTLIHMQYGTISTNPANGYLPDAMWEIEVPNGTYTVTVSVGDPTVDIDPALTPAHTINIEGFNTINNFVPSGAVGSSTRFTTETTLVNVIDGRITIDPTGGFNTKINYVEITSFNSGSNPFFTNVSPANNATNVAINDFQANVELVIPSGYELDEGTLAGNVNLFEVDPGVGEILVPSNSNDTGGGDAITLTPLDELKPFTTYIFRLSSNIEVNLIGDVNDRLSFIPFESTFTTGDIDPGTIPMRDLTGVQFTKVLGPALGPGTENQRFSSLTIGPDGKLYASTIGDFSSDGQIYRWDMAADGTLSNLEILSPALQGSPHPVTGVNNNNDRLIIGLVFDPASTAQNLIAYVSHSMAAITDGPEWDGKITRLSGPNLSVVEDIVINLPRSSKDHLTNSLAFDDQGFMYINQGSNSAGGEPDIIWANRPERLLSGAVLKLDFSKLGTLPLDVHTTDDISVINSASDGSLTMSDGTYNPYATNAALTIFSSGIRNAYDLVWHSNGWLYVPTNGTAGNGVNSPNAPSTSDYTLARRIDGLTSLGFVPALDGGETQKDFLYATQGGSYHGHPNPYRGEFVLNHGGVSYSGLPGQAEASYVDVDKYPDNLGPDPNYREPAYDFGKNKSPNGVIEYKSDAFDGKLQGVLMVVRFSGQDDVLVMDPMPSGPIAEAYTTIPGLDGFDDPLDVVEDPSTGHLYVSEYDRDNGGTPRLTLLRADTPATPGPRIAGVPDELIFEITTNGDGQNTDAKTVEITNSGTEILNITDVSITGTFANQFDPVSPSGGTSLNPGESIIYTVTYAPDLDGSNLGYQDASLTITSNGIFNPVFDVGLFGLKKVGYEGVEEPILQDIADVLGVSVNVGWTTLTTSTDPIIMGDEIFAQNWVAANQGLVNITPVGRYSPAEPLPFGWFTSDGSVVTNEVGILADGLDNAQTLFPPVSSGTTSFDPLTETFGIYVESANFGGFKYTQDDLNTGIAHRARTYPAKDRDGNLLDNTYFIAFEDSTDGDYNDYIFLLENATPSFGESLSFDVASLNFTASDEQEVIIPTQPVTLTGTGGVTAGEVNLAASESWVVLPAVALGTPIDIGLDTRGLPIGNYSATITASSPGYAPAQVTINLDIVDDIQFAYQFNFQDPDLIEISPPGYIDDFGVPYGVQSTPQGDIQFGWVLPGTATPADASANARNRNTGVNNDVLRNTLSVMGSLSQSFPTRDWLIDVPNGKYYVNISVGDISANDSYHLLEVNGINVIDFDEENNNPQNLVFFENMELVDVNNGVLRLALEPFGVNAKLNYIQLVQVNPAFLPPLITADFVGNSEAPDVYRGTVDISLQAENQTGSGGIIRLDYILDGGSITSYTTPITVSDLGPHTLFVEAEDSNGNISQETYNFSIVAATGAELTLENMTKIPGTNRGFPADDYYSFHRIGDPEFTEHGTLTLFHDSNIMRLHNTGTSDLIISDIIVSDPADYTYEILPVTNPPATFPITVGAGSFVDINITFITDLGVTPDNSMHGGTIDIVSNADNGASIQATLNGSYQARPGGIMEMDLIDIIDVFGFQTNIKSIVNKQGTIDPENPTPEIPNAEFPIAANVNAGYEGDLIVSSNFVQADPGQPVRAFMLAAFSGVGGGNARFVRTFDQTTVGGINFTRSINWYNSLLPRNNSGVISNDVNTSGITQPFRIRIQNRLTSGGTNTSGSNPHILAARIFKVRDQDGNIVPNEYIGIMDFTGGGGCPLCDWNDNLFYFINIKPEDDPVSTIASEQFAEVDTFFSVNIDLFIDRGFPGNEMSVNSVLIDGTTALPAWMEYNAATRTIRGTPPLSALGTYDVVVNTTDLSGVVTTTTIPITVVEEITSGSLWLEDFSGLSNGTTVDNGATAWTSSRGSGSFEVQGGQFETNGSGSFGTWTSEVISISGAVVNVSVDVNDGDNNKENADFIRAFYSVDGGTPVQFGFAQNDISPQTFSATGLTGSTIQVIVEAQVSISNEFYYFDNVEVFATGSSSFKVDLDSFGPEVQNVQSVLYPNPASNAVWLNPGNSVLEDIIIFDASGRAVMIYEANDVLKGGEYLLNISSLETGVYFVRTVDNKGQTNSSPLVIAK</sequence>
<dbReference type="InterPro" id="IPR011042">
    <property type="entry name" value="6-blade_b-propeller_TolB-like"/>
</dbReference>
<feature type="chain" id="PRO_5027063129" evidence="2">
    <location>
        <begin position="20"/>
        <end position="3469"/>
    </location>
</feature>
<evidence type="ECO:0000313" key="4">
    <source>
        <dbReference type="EMBL" id="NAS11526.1"/>
    </source>
</evidence>
<proteinExistence type="predicted"/>
<gene>
    <name evidence="4" type="ORF">GTQ38_05905</name>
</gene>
<dbReference type="SUPFAM" id="SSF50952">
    <property type="entry name" value="Soluble quinoprotein glucose dehydrogenase"/>
    <property type="match status" value="1"/>
</dbReference>
<dbReference type="RefSeq" id="WP_161434547.1">
    <property type="nucleotide sequence ID" value="NZ_WXYO01000002.1"/>
</dbReference>
<keyword evidence="1 2" id="KW-0732">Signal</keyword>
<dbReference type="InterPro" id="IPR008979">
    <property type="entry name" value="Galactose-bd-like_sf"/>
</dbReference>
<comment type="caution">
    <text evidence="4">The sequence shown here is derived from an EMBL/GenBank/DDBJ whole genome shotgun (WGS) entry which is preliminary data.</text>
</comment>
<dbReference type="InterPro" id="IPR013783">
    <property type="entry name" value="Ig-like_fold"/>
</dbReference>
<name>A0A6L9E9Y8_9FLAO</name>
<organism evidence="4 5">
    <name type="scientific">Poritiphilus flavus</name>
    <dbReference type="NCBI Taxonomy" id="2697053"/>
    <lineage>
        <taxon>Bacteria</taxon>
        <taxon>Pseudomonadati</taxon>
        <taxon>Bacteroidota</taxon>
        <taxon>Flavobacteriia</taxon>
        <taxon>Flavobacteriales</taxon>
        <taxon>Flavobacteriaceae</taxon>
        <taxon>Poritiphilus</taxon>
    </lineage>
</organism>
<dbReference type="SUPFAM" id="SSF49785">
    <property type="entry name" value="Galactose-binding domain-like"/>
    <property type="match status" value="2"/>
</dbReference>
<dbReference type="Pfam" id="PF05345">
    <property type="entry name" value="He_PIG"/>
    <property type="match status" value="1"/>
</dbReference>
<dbReference type="SUPFAM" id="SSF49313">
    <property type="entry name" value="Cadherin-like"/>
    <property type="match status" value="1"/>
</dbReference>
<evidence type="ECO:0000313" key="5">
    <source>
        <dbReference type="Proteomes" id="UP000475249"/>
    </source>
</evidence>
<evidence type="ECO:0000256" key="2">
    <source>
        <dbReference type="SAM" id="SignalP"/>
    </source>
</evidence>
<feature type="signal peptide" evidence="2">
    <location>
        <begin position="1"/>
        <end position="19"/>
    </location>
</feature>
<dbReference type="Gene3D" id="2.60.40.2340">
    <property type="match status" value="3"/>
</dbReference>
<dbReference type="Proteomes" id="UP000475249">
    <property type="component" value="Unassembled WGS sequence"/>
</dbReference>
<reference evidence="4 5" key="1">
    <citation type="submission" date="2020-01" db="EMBL/GenBank/DDBJ databases">
        <title>Bacteria diversity of Porities sp.</title>
        <authorList>
            <person name="Wang G."/>
        </authorList>
    </citation>
    <scope>NUCLEOTIDE SEQUENCE [LARGE SCALE GENOMIC DNA]</scope>
    <source>
        <strain evidence="4 5">R33</strain>
    </source>
</reference>
<feature type="domain" description="Secretion system C-terminal sorting" evidence="3">
    <location>
        <begin position="3392"/>
        <end position="3461"/>
    </location>
</feature>
<dbReference type="InterPro" id="IPR015919">
    <property type="entry name" value="Cadherin-like_sf"/>
</dbReference>
<protein>
    <submittedName>
        <fullName evidence="4">T9SS type A sorting domain-containing protein</fullName>
    </submittedName>
</protein>
<keyword evidence="5" id="KW-1185">Reference proteome</keyword>